<protein>
    <submittedName>
        <fullName evidence="1">Uncharacterized protein</fullName>
    </submittedName>
</protein>
<organism evidence="1">
    <name type="scientific">candidate division WS2 bacterium ADurb.Bin280</name>
    <dbReference type="NCBI Taxonomy" id="1852829"/>
    <lineage>
        <taxon>Bacteria</taxon>
        <taxon>candidate division WS2</taxon>
    </lineage>
</organism>
<accession>A0A1V5SBY9</accession>
<gene>
    <name evidence="1" type="ORF">BWY43_00688</name>
</gene>
<reference evidence="1" key="1">
    <citation type="submission" date="2017-02" db="EMBL/GenBank/DDBJ databases">
        <title>Delving into the versatile metabolic prowess of the omnipresent phylum Bacteroidetes.</title>
        <authorList>
            <person name="Nobu M.K."/>
            <person name="Mei R."/>
            <person name="Narihiro T."/>
            <person name="Kuroda K."/>
            <person name="Liu W.-T."/>
        </authorList>
    </citation>
    <scope>NUCLEOTIDE SEQUENCE</scope>
    <source>
        <strain evidence="1">ADurb.Bin280</strain>
    </source>
</reference>
<comment type="caution">
    <text evidence="1">The sequence shown here is derived from an EMBL/GenBank/DDBJ whole genome shotgun (WGS) entry which is preliminary data.</text>
</comment>
<evidence type="ECO:0000313" key="1">
    <source>
        <dbReference type="EMBL" id="OQA52029.1"/>
    </source>
</evidence>
<sequence>MSGFFSLMTDKMSFEALGSPGAVQVHKADLSTIRLNSSANPERIREAASLTGVLVVSRKGEEITLETLEELRVGDHLAIRIPASSGTDEAWELGTILDIP</sequence>
<name>A0A1V5SBY9_9BACT</name>
<dbReference type="Proteomes" id="UP000485367">
    <property type="component" value="Unassembled WGS sequence"/>
</dbReference>
<proteinExistence type="predicted"/>
<dbReference type="AlphaFoldDB" id="A0A1V5SBY9"/>
<dbReference type="EMBL" id="MWBO01000051">
    <property type="protein sequence ID" value="OQA52029.1"/>
    <property type="molecule type" value="Genomic_DNA"/>
</dbReference>